<comment type="subcellular location">
    <subcellularLocation>
        <location evidence="1">Nucleus</location>
        <location evidence="1">Nucleolus</location>
    </subcellularLocation>
</comment>
<dbReference type="Proteomes" id="UP000001819">
    <property type="component" value="Chromosome 3"/>
</dbReference>
<evidence type="ECO:0000256" key="6">
    <source>
        <dbReference type="ARBA" id="ARBA00022777"/>
    </source>
</evidence>
<evidence type="ECO:0000256" key="3">
    <source>
        <dbReference type="ARBA" id="ARBA00022552"/>
    </source>
</evidence>
<dbReference type="PANTHER" id="PTHR12755:SF3">
    <property type="entry name" value="POLYNUCLEOTIDE 5'-HYDROXYL-KINASE NOL9"/>
    <property type="match status" value="1"/>
</dbReference>
<proteinExistence type="inferred from homology"/>
<dbReference type="GO" id="GO:0000448">
    <property type="term" value="P:cleavage in ITS2 between 5.8S rRNA and LSU-rRNA of tricistronic rRNA transcript (SSU-rRNA, 5.8S rRNA, LSU-rRNA)"/>
    <property type="evidence" value="ECO:0007669"/>
    <property type="project" value="TreeGrafter"/>
</dbReference>
<keyword evidence="8" id="KW-0539">Nucleus</keyword>
<dbReference type="Pfam" id="PF24419">
    <property type="entry name" value="Cupin_NOL9"/>
    <property type="match status" value="1"/>
</dbReference>
<feature type="compositionally biased region" description="Basic and acidic residues" evidence="10">
    <location>
        <begin position="312"/>
        <end position="325"/>
    </location>
</feature>
<reference evidence="15" key="2">
    <citation type="submission" date="2025-08" db="UniProtKB">
        <authorList>
            <consortium name="RefSeq"/>
        </authorList>
    </citation>
    <scope>IDENTIFICATION</scope>
    <source>
        <strain evidence="15">MV-25-SWS-2005</strain>
        <tissue evidence="15">Whole body</tissue>
    </source>
</reference>
<keyword evidence="4" id="KW-0808">Transferase</keyword>
<dbReference type="FunCoup" id="A0A6I8UW75">
    <property type="interactions" value="940"/>
</dbReference>
<keyword evidence="14" id="KW-1185">Reference proteome</keyword>
<dbReference type="InParanoid" id="A0A6I8UW75"/>
<keyword evidence="6" id="KW-0418">Kinase</keyword>
<dbReference type="Pfam" id="PF16575">
    <property type="entry name" value="CLP1_P"/>
    <property type="match status" value="1"/>
</dbReference>
<dbReference type="PANTHER" id="PTHR12755">
    <property type="entry name" value="CLEAVAGE/POLYADENYLATION FACTOR IA SUBUNIT CLP1P"/>
    <property type="match status" value="1"/>
</dbReference>
<reference evidence="14" key="1">
    <citation type="submission" date="2024-06" db="UniProtKB">
        <authorList>
            <consortium name="RefSeq"/>
        </authorList>
    </citation>
    <scope>NUCLEOTIDE SEQUENCE [LARGE SCALE GENOMIC DNA]</scope>
    <source>
        <strain evidence="14">MV2-25</strain>
    </source>
</reference>
<feature type="domain" description="Clp1 P-loop" evidence="11">
    <location>
        <begin position="542"/>
        <end position="689"/>
    </location>
</feature>
<gene>
    <name evidence="15" type="primary">LOC4805357</name>
</gene>
<keyword evidence="5" id="KW-0547">Nucleotide-binding</keyword>
<evidence type="ECO:0000313" key="14">
    <source>
        <dbReference type="Proteomes" id="UP000001819"/>
    </source>
</evidence>
<keyword evidence="3" id="KW-0698">rRNA processing</keyword>
<evidence type="ECO:0000256" key="4">
    <source>
        <dbReference type="ARBA" id="ARBA00022679"/>
    </source>
</evidence>
<evidence type="ECO:0000256" key="7">
    <source>
        <dbReference type="ARBA" id="ARBA00022840"/>
    </source>
</evidence>
<dbReference type="AlphaFoldDB" id="A0A6I8UW75"/>
<evidence type="ECO:0000259" key="13">
    <source>
        <dbReference type="Pfam" id="PF25467"/>
    </source>
</evidence>
<keyword evidence="7" id="KW-0067">ATP-binding</keyword>
<dbReference type="GO" id="GO:0051731">
    <property type="term" value="F:polynucleotide 5'-hydroxyl-kinase activity"/>
    <property type="evidence" value="ECO:0007669"/>
    <property type="project" value="InterPro"/>
</dbReference>
<evidence type="ECO:0000259" key="11">
    <source>
        <dbReference type="Pfam" id="PF16575"/>
    </source>
</evidence>
<accession>A0A6I8UW75</accession>
<feature type="domain" description="NOL9 C-terminal" evidence="13">
    <location>
        <begin position="761"/>
        <end position="848"/>
    </location>
</feature>
<feature type="domain" description="NOL9 N-terminal" evidence="12">
    <location>
        <begin position="365"/>
        <end position="513"/>
    </location>
</feature>
<dbReference type="SUPFAM" id="SSF52540">
    <property type="entry name" value="P-loop containing nucleoside triphosphate hydrolases"/>
    <property type="match status" value="1"/>
</dbReference>
<feature type="region of interest" description="Disordered" evidence="10">
    <location>
        <begin position="104"/>
        <end position="132"/>
    </location>
</feature>
<organism evidence="14 15">
    <name type="scientific">Drosophila pseudoobscura pseudoobscura</name>
    <name type="common">Fruit fly</name>
    <dbReference type="NCBI Taxonomy" id="46245"/>
    <lineage>
        <taxon>Eukaryota</taxon>
        <taxon>Metazoa</taxon>
        <taxon>Ecdysozoa</taxon>
        <taxon>Arthropoda</taxon>
        <taxon>Hexapoda</taxon>
        <taxon>Insecta</taxon>
        <taxon>Pterygota</taxon>
        <taxon>Neoptera</taxon>
        <taxon>Endopterygota</taxon>
        <taxon>Diptera</taxon>
        <taxon>Brachycera</taxon>
        <taxon>Muscomorpha</taxon>
        <taxon>Ephydroidea</taxon>
        <taxon>Drosophilidae</taxon>
        <taxon>Drosophila</taxon>
        <taxon>Sophophora</taxon>
    </lineage>
</organism>
<comment type="similarity">
    <text evidence="2">Belongs to the Clp1 family. NOL9/GRC3 subfamily.</text>
</comment>
<feature type="region of interest" description="Disordered" evidence="10">
    <location>
        <begin position="249"/>
        <end position="271"/>
    </location>
</feature>
<evidence type="ECO:0000256" key="10">
    <source>
        <dbReference type="SAM" id="MobiDB-lite"/>
    </source>
</evidence>
<sequence>MTEMFVKTKLKRETRQMDQELTKKLAVKQCNMWDTIEAESEGTAHASDILAPKKRSVSWITTTAGCLKKFKKSDVGIGVQPKTGVANEIWSELRYLQDEDSSESKLDLEASHDTSSEAVPLGSNSNSDDDQKTDFYLYTQSKTAWRVPMVLERPIKKFVYFPKNKNAQSTNRLFVTGSIQKIVIFYNDEKSATIEELTDGQDCGIKTQESTIQSINDKEAEIDPDKEYKIPIEDKEALDSASPFAIKEAPLEDQQDAETKALSSSEAEPQPFNADLSSCILKDEKICDIKVLPEAQQDSDAESLITIEEVKEDLSPTETEPHASPETEAVTEDDESAMEVDEANRSMQHCQDFNVDLPYCPPALSVFENSLTCNDVLAVIKEDIELYGTVVVTLLAGQITVNGFRAKKRQNLTIYSPKGINWVSISPKKRAKPMQEKVEWDKLSENFTCAQLDNLQGCFNSQEDALVLLQRNTKDQTMLETLKQYMSQILFPQVNGANVPHSQSEMLLNCYIQSSDRKRTLQVPYEWTKLKIQKTSRLMVTGGKGVGKSTLLRYLLNRHVNAFPRVLLIDLDIGQPEIFLQQTVSCTIIDEPLLGPGFLLNKQPDWAHVVGDTNIVMCHEQYFEAVVQLMSHIQNNPKYANMPFLINTMGYNRGFGLELMALLVDYIKPTDVVQISSTLPMNNFKSLLDWSTLSKVKGPYVFKNTAFMVEGKNHKYTLHELPSVVPPRQQGVWRMSPRDMRFANLLVRLSSCLRGSAKHLTDCEPLSSSFVDIQVVHSTEEDLDKSSIIAGMEANVVYLAHLEAQDLPVCLGIGVVRAIDFEKKKLYLVPAIPLERMCEVNCLISCGDISLPQKFFTEPGPQVGSNMPFVFQQDDAGWLTKSINQFYSRTSSMKKD</sequence>
<dbReference type="KEGG" id="dpo:4805357"/>
<feature type="region of interest" description="Disordered" evidence="10">
    <location>
        <begin position="312"/>
        <end position="335"/>
    </location>
</feature>
<dbReference type="Gene3D" id="3.40.50.300">
    <property type="entry name" value="P-loop containing nucleotide triphosphate hydrolases"/>
    <property type="match status" value="1"/>
</dbReference>
<evidence type="ECO:0000256" key="9">
    <source>
        <dbReference type="ARBA" id="ARBA00071212"/>
    </source>
</evidence>
<dbReference type="GO" id="GO:0005524">
    <property type="term" value="F:ATP binding"/>
    <property type="evidence" value="ECO:0007669"/>
    <property type="project" value="UniProtKB-KW"/>
</dbReference>
<dbReference type="Pfam" id="PF25467">
    <property type="entry name" value="NOL9_C"/>
    <property type="match status" value="1"/>
</dbReference>
<dbReference type="GO" id="GO:0005730">
    <property type="term" value="C:nucleolus"/>
    <property type="evidence" value="ECO:0007669"/>
    <property type="project" value="UniProtKB-SubCell"/>
</dbReference>
<evidence type="ECO:0000256" key="5">
    <source>
        <dbReference type="ARBA" id="ARBA00022741"/>
    </source>
</evidence>
<evidence type="ECO:0000256" key="2">
    <source>
        <dbReference type="ARBA" id="ARBA00011003"/>
    </source>
</evidence>
<evidence type="ECO:0000256" key="8">
    <source>
        <dbReference type="ARBA" id="ARBA00023242"/>
    </source>
</evidence>
<dbReference type="InterPro" id="IPR027417">
    <property type="entry name" value="P-loop_NTPase"/>
</dbReference>
<dbReference type="InterPro" id="IPR045116">
    <property type="entry name" value="Clp1/Grc3"/>
</dbReference>
<evidence type="ECO:0000313" key="15">
    <source>
        <dbReference type="RefSeq" id="XP_001361771.5"/>
    </source>
</evidence>
<evidence type="ECO:0000256" key="1">
    <source>
        <dbReference type="ARBA" id="ARBA00004604"/>
    </source>
</evidence>
<evidence type="ECO:0000259" key="12">
    <source>
        <dbReference type="Pfam" id="PF24419"/>
    </source>
</evidence>
<dbReference type="InterPro" id="IPR057570">
    <property type="entry name" value="NOL9_C"/>
</dbReference>
<dbReference type="RefSeq" id="XP_001361771.5">
    <property type="nucleotide sequence ID" value="XM_001361734.5"/>
</dbReference>
<protein>
    <recommendedName>
        <fullName evidence="9">Polynucleotide 5'-hydroxyl-kinase NOL9</fullName>
    </recommendedName>
</protein>
<feature type="compositionally biased region" description="Basic and acidic residues" evidence="10">
    <location>
        <begin position="104"/>
        <end position="115"/>
    </location>
</feature>
<dbReference type="InterPro" id="IPR057573">
    <property type="entry name" value="NOL9_N"/>
</dbReference>
<name>A0A6I8UW75_DROPS</name>
<dbReference type="InterPro" id="IPR032319">
    <property type="entry name" value="CLP1_P"/>
</dbReference>
<dbReference type="CDD" id="cd01983">
    <property type="entry name" value="SIMIBI"/>
    <property type="match status" value="1"/>
</dbReference>